<protein>
    <submittedName>
        <fullName evidence="6">AraC family transcriptional regulator</fullName>
    </submittedName>
</protein>
<dbReference type="PANTHER" id="PTHR46796:SF13">
    <property type="entry name" value="HTH-TYPE TRANSCRIPTIONAL ACTIVATOR RHAS"/>
    <property type="match status" value="1"/>
</dbReference>
<feature type="region of interest" description="Disordered" evidence="4">
    <location>
        <begin position="302"/>
        <end position="325"/>
    </location>
</feature>
<accession>A0ABS2TX69</accession>
<dbReference type="InterPro" id="IPR018060">
    <property type="entry name" value="HTH_AraC"/>
</dbReference>
<dbReference type="PROSITE" id="PS01124">
    <property type="entry name" value="HTH_ARAC_FAMILY_2"/>
    <property type="match status" value="1"/>
</dbReference>
<dbReference type="InterPro" id="IPR050204">
    <property type="entry name" value="AraC_XylS_family_regulators"/>
</dbReference>
<keyword evidence="2" id="KW-0238">DNA-binding</keyword>
<evidence type="ECO:0000256" key="1">
    <source>
        <dbReference type="ARBA" id="ARBA00023015"/>
    </source>
</evidence>
<feature type="compositionally biased region" description="Basic residues" evidence="4">
    <location>
        <begin position="302"/>
        <end position="312"/>
    </location>
</feature>
<keyword evidence="7" id="KW-1185">Reference proteome</keyword>
<dbReference type="InterPro" id="IPR032783">
    <property type="entry name" value="AraC_lig"/>
</dbReference>
<evidence type="ECO:0000259" key="5">
    <source>
        <dbReference type="PROSITE" id="PS01124"/>
    </source>
</evidence>
<comment type="caution">
    <text evidence="6">The sequence shown here is derived from an EMBL/GenBank/DDBJ whole genome shotgun (WGS) entry which is preliminary data.</text>
</comment>
<dbReference type="Gene3D" id="1.10.10.60">
    <property type="entry name" value="Homeodomain-like"/>
    <property type="match status" value="1"/>
</dbReference>
<evidence type="ECO:0000256" key="4">
    <source>
        <dbReference type="SAM" id="MobiDB-lite"/>
    </source>
</evidence>
<keyword evidence="1" id="KW-0805">Transcription regulation</keyword>
<dbReference type="PROSITE" id="PS00041">
    <property type="entry name" value="HTH_ARAC_FAMILY_1"/>
    <property type="match status" value="1"/>
</dbReference>
<evidence type="ECO:0000313" key="6">
    <source>
        <dbReference type="EMBL" id="MBM9506558.1"/>
    </source>
</evidence>
<dbReference type="RefSeq" id="WP_205358420.1">
    <property type="nucleotide sequence ID" value="NZ_JADKYB010000009.1"/>
</dbReference>
<dbReference type="SMART" id="SM00342">
    <property type="entry name" value="HTH_ARAC"/>
    <property type="match status" value="1"/>
</dbReference>
<name>A0ABS2TX69_9ACTN</name>
<proteinExistence type="predicted"/>
<dbReference type="Proteomes" id="UP000749040">
    <property type="component" value="Unassembled WGS sequence"/>
</dbReference>
<dbReference type="EMBL" id="JADKYB010000009">
    <property type="protein sequence ID" value="MBM9506558.1"/>
    <property type="molecule type" value="Genomic_DNA"/>
</dbReference>
<dbReference type="InterPro" id="IPR018062">
    <property type="entry name" value="HTH_AraC-typ_CS"/>
</dbReference>
<evidence type="ECO:0000256" key="2">
    <source>
        <dbReference type="ARBA" id="ARBA00023125"/>
    </source>
</evidence>
<dbReference type="InterPro" id="IPR009057">
    <property type="entry name" value="Homeodomain-like_sf"/>
</dbReference>
<evidence type="ECO:0000313" key="7">
    <source>
        <dbReference type="Proteomes" id="UP000749040"/>
    </source>
</evidence>
<dbReference type="Pfam" id="PF12852">
    <property type="entry name" value="Cupin_6"/>
    <property type="match status" value="1"/>
</dbReference>
<dbReference type="SUPFAM" id="SSF46689">
    <property type="entry name" value="Homeodomain-like"/>
    <property type="match status" value="2"/>
</dbReference>
<gene>
    <name evidence="6" type="ORF">ITX44_18755</name>
</gene>
<sequence length="325" mass="34631">MDVLQSHLVRARASGGVFARSVARPPWGLCLPGTIQLAVHTTLQGRMWLWLDGAGEPLELAPGDVALVRGGPDHFVADRPGAPCLPPEQFREAHAGDADRARAAATDSAADRAGAAGHGTNTFLCGAYTLSGDVGRGLLEALPAVLTLSAAADDPLHDVIALLSSELATPAPGQQTVLDRLLDILLVFTLRAGFRRSEHAPAWFRAEADPRLAPALRAMHSDPARAWTVTDLAAASGLSRAAFARIFQHALGQTPMRYLTEWRMTLARDELRAGEATLARIAARTGYASPYAFAAAFRRHHGSAPGQWRRRQPPPPLSTDGVHTA</sequence>
<organism evidence="6 7">
    <name type="scientific">Actinacidiphila acididurans</name>
    <dbReference type="NCBI Taxonomy" id="2784346"/>
    <lineage>
        <taxon>Bacteria</taxon>
        <taxon>Bacillati</taxon>
        <taxon>Actinomycetota</taxon>
        <taxon>Actinomycetes</taxon>
        <taxon>Kitasatosporales</taxon>
        <taxon>Streptomycetaceae</taxon>
        <taxon>Actinacidiphila</taxon>
    </lineage>
</organism>
<dbReference type="PANTHER" id="PTHR46796">
    <property type="entry name" value="HTH-TYPE TRANSCRIPTIONAL ACTIVATOR RHAS-RELATED"/>
    <property type="match status" value="1"/>
</dbReference>
<dbReference type="Pfam" id="PF12833">
    <property type="entry name" value="HTH_18"/>
    <property type="match status" value="1"/>
</dbReference>
<evidence type="ECO:0000256" key="3">
    <source>
        <dbReference type="ARBA" id="ARBA00023163"/>
    </source>
</evidence>
<keyword evidence="3" id="KW-0804">Transcription</keyword>
<reference evidence="6 7" key="1">
    <citation type="submission" date="2021-01" db="EMBL/GenBank/DDBJ databases">
        <title>Streptomyces acididurans sp. nov., isolated from a peat swamp forest soil.</title>
        <authorList>
            <person name="Chantavorakit T."/>
            <person name="Duangmal K."/>
        </authorList>
    </citation>
    <scope>NUCLEOTIDE SEQUENCE [LARGE SCALE GENOMIC DNA]</scope>
    <source>
        <strain evidence="6 7">KK5PA1</strain>
    </source>
</reference>
<feature type="domain" description="HTH araC/xylS-type" evidence="5">
    <location>
        <begin position="213"/>
        <end position="311"/>
    </location>
</feature>